<keyword evidence="3" id="KW-1185">Reference proteome</keyword>
<dbReference type="AlphaFoldDB" id="A0A0D0AP47"/>
<feature type="transmembrane region" description="Helical" evidence="1">
    <location>
        <begin position="158"/>
        <end position="180"/>
    </location>
</feature>
<accession>A0A0D0AP47</accession>
<proteinExistence type="predicted"/>
<keyword evidence="1" id="KW-1133">Transmembrane helix</keyword>
<dbReference type="OrthoDB" id="2575000at2759"/>
<gene>
    <name evidence="2" type="ORF">CY34DRAFT_23492</name>
</gene>
<name>A0A0D0AP47_9AGAM</name>
<dbReference type="EMBL" id="KN835210">
    <property type="protein sequence ID" value="KIK43541.1"/>
    <property type="molecule type" value="Genomic_DNA"/>
</dbReference>
<keyword evidence="1" id="KW-0812">Transmembrane</keyword>
<protein>
    <submittedName>
        <fullName evidence="2">Uncharacterized protein</fullName>
    </submittedName>
</protein>
<evidence type="ECO:0000313" key="2">
    <source>
        <dbReference type="EMBL" id="KIK43541.1"/>
    </source>
</evidence>
<feature type="transmembrane region" description="Helical" evidence="1">
    <location>
        <begin position="12"/>
        <end position="31"/>
    </location>
</feature>
<reference evidence="2 3" key="1">
    <citation type="submission" date="2014-04" db="EMBL/GenBank/DDBJ databases">
        <authorList>
            <consortium name="DOE Joint Genome Institute"/>
            <person name="Kuo A."/>
            <person name="Ruytinx J."/>
            <person name="Rineau F."/>
            <person name="Colpaert J."/>
            <person name="Kohler A."/>
            <person name="Nagy L.G."/>
            <person name="Floudas D."/>
            <person name="Copeland A."/>
            <person name="Barry K.W."/>
            <person name="Cichocki N."/>
            <person name="Veneault-Fourrey C."/>
            <person name="LaButti K."/>
            <person name="Lindquist E.A."/>
            <person name="Lipzen A."/>
            <person name="Lundell T."/>
            <person name="Morin E."/>
            <person name="Murat C."/>
            <person name="Sun H."/>
            <person name="Tunlid A."/>
            <person name="Henrissat B."/>
            <person name="Grigoriev I.V."/>
            <person name="Hibbett D.S."/>
            <person name="Martin F."/>
            <person name="Nordberg H.P."/>
            <person name="Cantor M.N."/>
            <person name="Hua S.X."/>
        </authorList>
    </citation>
    <scope>NUCLEOTIDE SEQUENCE [LARGE SCALE GENOMIC DNA]</scope>
    <source>
        <strain evidence="2 3">UH-Slu-Lm8-n1</strain>
    </source>
</reference>
<feature type="transmembrane region" description="Helical" evidence="1">
    <location>
        <begin position="116"/>
        <end position="137"/>
    </location>
</feature>
<evidence type="ECO:0000313" key="3">
    <source>
        <dbReference type="Proteomes" id="UP000054485"/>
    </source>
</evidence>
<sequence length="235" mass="24942">MLADISKGTILYFTPVLMLTALLLSLFSYLAPTAMLHSQVALLTVTPSSALTQPGSNKAVDGPSIFLGPLGSCSRPNNEAGLTCMRSSISPVYNTSVFTSNTPSSVISAPPEGAPVFIAISLVFSVIFFITFTAISFRHLMGKAGAIWEKPVVQRVSAWIGIVAFLIGLASTLIIFMWFGKAADDFNQSIQGQGSNGPQLIATVGNAFTMIWVAYAFFAIPVVVSLAKFHVLATK</sequence>
<dbReference type="HOGENOM" id="CLU_1102537_0_0_1"/>
<dbReference type="InParanoid" id="A0A0D0AP47"/>
<reference evidence="3" key="2">
    <citation type="submission" date="2015-01" db="EMBL/GenBank/DDBJ databases">
        <title>Evolutionary Origins and Diversification of the Mycorrhizal Mutualists.</title>
        <authorList>
            <consortium name="DOE Joint Genome Institute"/>
            <consortium name="Mycorrhizal Genomics Consortium"/>
            <person name="Kohler A."/>
            <person name="Kuo A."/>
            <person name="Nagy L.G."/>
            <person name="Floudas D."/>
            <person name="Copeland A."/>
            <person name="Barry K.W."/>
            <person name="Cichocki N."/>
            <person name="Veneault-Fourrey C."/>
            <person name="LaButti K."/>
            <person name="Lindquist E.A."/>
            <person name="Lipzen A."/>
            <person name="Lundell T."/>
            <person name="Morin E."/>
            <person name="Murat C."/>
            <person name="Riley R."/>
            <person name="Ohm R."/>
            <person name="Sun H."/>
            <person name="Tunlid A."/>
            <person name="Henrissat B."/>
            <person name="Grigoriev I.V."/>
            <person name="Hibbett D.S."/>
            <person name="Martin F."/>
        </authorList>
    </citation>
    <scope>NUCLEOTIDE SEQUENCE [LARGE SCALE GENOMIC DNA]</scope>
    <source>
        <strain evidence="3">UH-Slu-Lm8-n1</strain>
    </source>
</reference>
<keyword evidence="1" id="KW-0472">Membrane</keyword>
<evidence type="ECO:0000256" key="1">
    <source>
        <dbReference type="SAM" id="Phobius"/>
    </source>
</evidence>
<organism evidence="2 3">
    <name type="scientific">Suillus luteus UH-Slu-Lm8-n1</name>
    <dbReference type="NCBI Taxonomy" id="930992"/>
    <lineage>
        <taxon>Eukaryota</taxon>
        <taxon>Fungi</taxon>
        <taxon>Dikarya</taxon>
        <taxon>Basidiomycota</taxon>
        <taxon>Agaricomycotina</taxon>
        <taxon>Agaricomycetes</taxon>
        <taxon>Agaricomycetidae</taxon>
        <taxon>Boletales</taxon>
        <taxon>Suillineae</taxon>
        <taxon>Suillaceae</taxon>
        <taxon>Suillus</taxon>
    </lineage>
</organism>
<dbReference type="Proteomes" id="UP000054485">
    <property type="component" value="Unassembled WGS sequence"/>
</dbReference>
<feature type="transmembrane region" description="Helical" evidence="1">
    <location>
        <begin position="200"/>
        <end position="227"/>
    </location>
</feature>